<dbReference type="Gene3D" id="3.40.50.720">
    <property type="entry name" value="NAD(P)-binding Rossmann-like Domain"/>
    <property type="match status" value="1"/>
</dbReference>
<dbReference type="PANTHER" id="PTHR43362">
    <property type="entry name" value="MANNITOL DEHYDROGENASE DSF1-RELATED"/>
    <property type="match status" value="1"/>
</dbReference>
<dbReference type="Gene3D" id="1.10.1040.10">
    <property type="entry name" value="N-(1-d-carboxylethyl)-l-norvaline Dehydrogenase, domain 2"/>
    <property type="match status" value="1"/>
</dbReference>
<comment type="catalytic activity">
    <reaction evidence="2">
        <text>D-mannitol 1-phosphate + NAD(+) = beta-D-fructose 6-phosphate + NADH + H(+)</text>
        <dbReference type="Rhea" id="RHEA:19661"/>
        <dbReference type="ChEBI" id="CHEBI:15378"/>
        <dbReference type="ChEBI" id="CHEBI:57540"/>
        <dbReference type="ChEBI" id="CHEBI:57634"/>
        <dbReference type="ChEBI" id="CHEBI:57945"/>
        <dbReference type="ChEBI" id="CHEBI:61381"/>
        <dbReference type="EC" id="1.1.1.17"/>
    </reaction>
</comment>
<dbReference type="EMBL" id="CP066065">
    <property type="protein sequence ID" value="QQC43618.1"/>
    <property type="molecule type" value="Genomic_DNA"/>
</dbReference>
<evidence type="ECO:0000256" key="1">
    <source>
        <dbReference type="ARBA" id="ARBA00023002"/>
    </source>
</evidence>
<sequence length="536" mass="59221">MRLTLDTLEANGFAGTDIEVPRFNVRAMRDEARRQPRWAHFGPGNIFRVYIARLAQDLMNLGEPQCGISAIVPLLPTELDVQLAAFDLLTLGVTLHADGETDLAVIGSICEGLAYRRADDFARATELFTTPSLQIVSFTITEKGYQLRTLDGSFQEPVRHDLEKDPAEPMSHTMAMLTGLLYQRFAAGGEPLALLSCDNFSRNGDKLKDSVTTIARQWHLRGKVKSDFLTWLNDETRVSFPISVIDKITPRPAQAVSNRLQALGLNDMALKTDVGPTPLAGFVNTEPAEYLVIEDSFPNGRPRLEKVGVHFTDRRTCDRFEHMKVTACLNPLHTALAITGVLLRKPTIDAEMHDPGLAGLVHRLGWDEGMPVVVDPGVVSPNDFLREVEEERFPNAFLGDTPQRIATDTSQKIPIRFGETIKAYLATDAHGLDHLVAIPFVFSAWCRYLMGVGDDGEPIELSPDPLLTELRSVLSCVSLGEVATARGALRPILSRPEIFGIDLYTTPLAAKVEEFFAQMIVGPHAVRSLLDKEFAQ</sequence>
<feature type="domain" description="Mannitol dehydrogenase N-terminal" evidence="3">
    <location>
        <begin position="39"/>
        <end position="305"/>
    </location>
</feature>
<keyword evidence="6" id="KW-1185">Reference proteome</keyword>
<dbReference type="GO" id="GO:0008926">
    <property type="term" value="F:mannitol-1-phosphate 5-dehydrogenase activity"/>
    <property type="evidence" value="ECO:0007669"/>
    <property type="project" value="UniProtKB-EC"/>
</dbReference>
<name>A0AAP9Y6C4_9ACTO</name>
<evidence type="ECO:0000313" key="5">
    <source>
        <dbReference type="EMBL" id="QQC43618.1"/>
    </source>
</evidence>
<keyword evidence="1" id="KW-0560">Oxidoreductase</keyword>
<dbReference type="PANTHER" id="PTHR43362:SF1">
    <property type="entry name" value="MANNITOL DEHYDROGENASE 2-RELATED"/>
    <property type="match status" value="1"/>
</dbReference>
<dbReference type="InterPro" id="IPR008927">
    <property type="entry name" value="6-PGluconate_DH-like_C_sf"/>
</dbReference>
<dbReference type="InterPro" id="IPR036291">
    <property type="entry name" value="NAD(P)-bd_dom_sf"/>
</dbReference>
<dbReference type="InterPro" id="IPR013131">
    <property type="entry name" value="Mannitol_DH_N"/>
</dbReference>
<dbReference type="SUPFAM" id="SSF51735">
    <property type="entry name" value="NAD(P)-binding Rossmann-fold domains"/>
    <property type="match status" value="1"/>
</dbReference>
<dbReference type="Proteomes" id="UP000595220">
    <property type="component" value="Chromosome"/>
</dbReference>
<organism evidence="5 6">
    <name type="scientific">Schaalia meyeri</name>
    <dbReference type="NCBI Taxonomy" id="52773"/>
    <lineage>
        <taxon>Bacteria</taxon>
        <taxon>Bacillati</taxon>
        <taxon>Actinomycetota</taxon>
        <taxon>Actinomycetes</taxon>
        <taxon>Actinomycetales</taxon>
        <taxon>Actinomycetaceae</taxon>
        <taxon>Schaalia</taxon>
    </lineage>
</organism>
<dbReference type="RefSeq" id="WP_074632334.1">
    <property type="nucleotide sequence ID" value="NZ_CP066065.1"/>
</dbReference>
<dbReference type="AlphaFoldDB" id="A0AAP9Y6C4"/>
<accession>A0AAP9Y6C4</accession>
<protein>
    <submittedName>
        <fullName evidence="5">Mannitol dehydrogenase family protein</fullName>
    </submittedName>
</protein>
<dbReference type="Pfam" id="PF01232">
    <property type="entry name" value="Mannitol_dh"/>
    <property type="match status" value="1"/>
</dbReference>
<dbReference type="InterPro" id="IPR013328">
    <property type="entry name" value="6PGD_dom2"/>
</dbReference>
<proteinExistence type="predicted"/>
<evidence type="ECO:0000256" key="2">
    <source>
        <dbReference type="ARBA" id="ARBA00048615"/>
    </source>
</evidence>
<dbReference type="InterPro" id="IPR050988">
    <property type="entry name" value="Mannitol_DH/Oxidoreductase"/>
</dbReference>
<feature type="domain" description="Mannitol dehydrogenase C-terminal" evidence="4">
    <location>
        <begin position="318"/>
        <end position="505"/>
    </location>
</feature>
<evidence type="ECO:0000259" key="3">
    <source>
        <dbReference type="Pfam" id="PF01232"/>
    </source>
</evidence>
<reference evidence="5 6" key="1">
    <citation type="submission" date="2020-12" db="EMBL/GenBank/DDBJ databases">
        <title>FDA dAtabase for Regulatory Grade micrObial Sequences (FDA-ARGOS): Supporting development and validation of Infectious Disease Dx tests.</title>
        <authorList>
            <person name="Sproer C."/>
            <person name="Gronow S."/>
            <person name="Severitt S."/>
            <person name="Schroder I."/>
            <person name="Tallon L."/>
            <person name="Sadzewicz L."/>
            <person name="Zhao X."/>
            <person name="Boylan J."/>
            <person name="Ott S."/>
            <person name="Bowen H."/>
            <person name="Vavikolanu K."/>
            <person name="Mehta A."/>
            <person name="Aluvathingal J."/>
            <person name="Nadendla S."/>
            <person name="Lowell S."/>
            <person name="Myers T."/>
            <person name="Yan Y."/>
            <person name="Sichtig H."/>
        </authorList>
    </citation>
    <scope>NUCLEOTIDE SEQUENCE [LARGE SCALE GENOMIC DNA]</scope>
    <source>
        <strain evidence="5 6">FDAARGOS_985</strain>
    </source>
</reference>
<dbReference type="Pfam" id="PF08125">
    <property type="entry name" value="Mannitol_dh_C"/>
    <property type="match status" value="1"/>
</dbReference>
<evidence type="ECO:0000259" key="4">
    <source>
        <dbReference type="Pfam" id="PF08125"/>
    </source>
</evidence>
<evidence type="ECO:0000313" key="6">
    <source>
        <dbReference type="Proteomes" id="UP000595220"/>
    </source>
</evidence>
<dbReference type="SUPFAM" id="SSF48179">
    <property type="entry name" value="6-phosphogluconate dehydrogenase C-terminal domain-like"/>
    <property type="match status" value="1"/>
</dbReference>
<dbReference type="InterPro" id="IPR013118">
    <property type="entry name" value="Mannitol_DH_C"/>
</dbReference>
<gene>
    <name evidence="5" type="ORF">I6H42_07490</name>
</gene>